<feature type="domain" description="DUF4143" evidence="1">
    <location>
        <begin position="6"/>
        <end position="63"/>
    </location>
</feature>
<sequence>MLSAITLGVHHQSGHLNAAELARALGVDGKTVGSYLDLMVDLRLMRRLEPWHSNAGKRLVKSPPGSMSAIPACSTVYLV</sequence>
<proteinExistence type="predicted"/>
<dbReference type="AlphaFoldDB" id="N6V943"/>
<gene>
    <name evidence="2" type="ORF">RHSP_36486</name>
</gene>
<organism evidence="2 3">
    <name type="scientific">Rhizobium freirei PRF 81</name>
    <dbReference type="NCBI Taxonomy" id="363754"/>
    <lineage>
        <taxon>Bacteria</taxon>
        <taxon>Pseudomonadati</taxon>
        <taxon>Pseudomonadota</taxon>
        <taxon>Alphaproteobacteria</taxon>
        <taxon>Hyphomicrobiales</taxon>
        <taxon>Rhizobiaceae</taxon>
        <taxon>Rhizobium/Agrobacterium group</taxon>
        <taxon>Rhizobium</taxon>
    </lineage>
</organism>
<dbReference type="PATRIC" id="fig|363754.4.peg.150"/>
<reference evidence="2 3" key="1">
    <citation type="journal article" date="2012" name="BMC Genomics">
        <title>Genomic basis of broad host range and environmental adaptability of Rhizobium tropici CIAT 899 and Rhizobium sp. PRF 81 which are used in inoculants for common bean (Phaseolus vulgaris L.).</title>
        <authorList>
            <person name="Ormeno-Orrillo E."/>
            <person name="Menna P."/>
            <person name="Almeida L.G."/>
            <person name="Ollero F.J."/>
            <person name="Nicolas M.F."/>
            <person name="Pains Rodrigues E."/>
            <person name="Shigueyoshi Nakatani A."/>
            <person name="Silva Batista J.S."/>
            <person name="Oliveira Chueire L.M."/>
            <person name="Souza R.C."/>
            <person name="Ribeiro Vasconcelos A.T."/>
            <person name="Megias M."/>
            <person name="Hungria M."/>
            <person name="Martinez-Romero E."/>
        </authorList>
    </citation>
    <scope>NUCLEOTIDE SEQUENCE [LARGE SCALE GENOMIC DNA]</scope>
    <source>
        <strain evidence="2 3">PRF 81</strain>
    </source>
</reference>
<dbReference type="PANTHER" id="PTHR43566:SF2">
    <property type="entry name" value="DUF4143 DOMAIN-CONTAINING PROTEIN"/>
    <property type="match status" value="1"/>
</dbReference>
<keyword evidence="3" id="KW-1185">Reference proteome</keyword>
<dbReference type="EMBL" id="AQHN01000003">
    <property type="protein sequence ID" value="ENN89716.1"/>
    <property type="molecule type" value="Genomic_DNA"/>
</dbReference>
<dbReference type="InterPro" id="IPR025420">
    <property type="entry name" value="DUF4143"/>
</dbReference>
<dbReference type="STRING" id="363754.RHSP_36486"/>
<dbReference type="RefSeq" id="WP_004107363.1">
    <property type="nucleotide sequence ID" value="NZ_AQHN01000003.1"/>
</dbReference>
<dbReference type="Pfam" id="PF13635">
    <property type="entry name" value="DUF4143"/>
    <property type="match status" value="1"/>
</dbReference>
<dbReference type="InterPro" id="IPR036390">
    <property type="entry name" value="WH_DNA-bd_sf"/>
</dbReference>
<name>N6V943_9HYPH</name>
<comment type="caution">
    <text evidence="2">The sequence shown here is derived from an EMBL/GenBank/DDBJ whole genome shotgun (WGS) entry which is preliminary data.</text>
</comment>
<evidence type="ECO:0000313" key="3">
    <source>
        <dbReference type="Proteomes" id="UP000012429"/>
    </source>
</evidence>
<protein>
    <recommendedName>
        <fullName evidence="1">DUF4143 domain-containing protein</fullName>
    </recommendedName>
</protein>
<evidence type="ECO:0000313" key="2">
    <source>
        <dbReference type="EMBL" id="ENN89716.1"/>
    </source>
</evidence>
<dbReference type="SUPFAM" id="SSF46785">
    <property type="entry name" value="Winged helix' DNA-binding domain"/>
    <property type="match status" value="1"/>
</dbReference>
<accession>N6V943</accession>
<dbReference type="PANTHER" id="PTHR43566">
    <property type="entry name" value="CONSERVED PROTEIN"/>
    <property type="match status" value="1"/>
</dbReference>
<evidence type="ECO:0000259" key="1">
    <source>
        <dbReference type="Pfam" id="PF13635"/>
    </source>
</evidence>
<dbReference type="Proteomes" id="UP000012429">
    <property type="component" value="Unassembled WGS sequence"/>
</dbReference>